<evidence type="ECO:0000313" key="13">
    <source>
        <dbReference type="Proteomes" id="UP001217089"/>
    </source>
</evidence>
<dbReference type="PROSITE" id="PS51144">
    <property type="entry name" value="ALPHA_CA_2"/>
    <property type="match status" value="1"/>
</dbReference>
<reference evidence="12 13" key="1">
    <citation type="submission" date="2022-12" db="EMBL/GenBank/DDBJ databases">
        <title>Chromosome-level genome of Tegillarca granosa.</title>
        <authorList>
            <person name="Kim J."/>
        </authorList>
    </citation>
    <scope>NUCLEOTIDE SEQUENCE [LARGE SCALE GENOMIC DNA]</scope>
    <source>
        <strain evidence="12">Teg-2019</strain>
        <tissue evidence="12">Adductor muscle</tissue>
    </source>
</reference>
<protein>
    <recommendedName>
        <fullName evidence="4 10">Carbonic anhydrase</fullName>
        <ecNumber evidence="4 10">4.2.1.1</ecNumber>
    </recommendedName>
</protein>
<evidence type="ECO:0000256" key="5">
    <source>
        <dbReference type="ARBA" id="ARBA00022525"/>
    </source>
</evidence>
<dbReference type="CDD" id="cd00326">
    <property type="entry name" value="alpha_CA"/>
    <property type="match status" value="1"/>
</dbReference>
<organism evidence="12 13">
    <name type="scientific">Tegillarca granosa</name>
    <name type="common">Malaysian cockle</name>
    <name type="synonym">Anadara granosa</name>
    <dbReference type="NCBI Taxonomy" id="220873"/>
    <lineage>
        <taxon>Eukaryota</taxon>
        <taxon>Metazoa</taxon>
        <taxon>Spiralia</taxon>
        <taxon>Lophotrochozoa</taxon>
        <taxon>Mollusca</taxon>
        <taxon>Bivalvia</taxon>
        <taxon>Autobranchia</taxon>
        <taxon>Pteriomorphia</taxon>
        <taxon>Arcoida</taxon>
        <taxon>Arcoidea</taxon>
        <taxon>Arcidae</taxon>
        <taxon>Tegillarca</taxon>
    </lineage>
</organism>
<dbReference type="EC" id="4.2.1.1" evidence="4 10"/>
<dbReference type="SMART" id="SM01057">
    <property type="entry name" value="Carb_anhydrase"/>
    <property type="match status" value="1"/>
</dbReference>
<sequence>MTQNPYRWPLVYPLCAGRAQSPVAIDTSDVDYDSSLGRFSFNGYETIRNVQTSLQNNGHTVEVDLTGRPIAIRGGGLEGIYRVKQFHFHWGATDRRGSEHEINGYHYPMEMHIVHYATRFGNYEAAQSQRDGLAVLAFFLSGDTIPLDSFPLASILPRNMRDFYRYRGSLTTPPCYESVVWTIFKTPEEISEFQLTC</sequence>
<dbReference type="InterPro" id="IPR018338">
    <property type="entry name" value="Carbonic_anhydrase_a-class_CS"/>
</dbReference>
<evidence type="ECO:0000259" key="11">
    <source>
        <dbReference type="PROSITE" id="PS51144"/>
    </source>
</evidence>
<evidence type="ECO:0000256" key="9">
    <source>
        <dbReference type="ARBA" id="ARBA00048348"/>
    </source>
</evidence>
<keyword evidence="5" id="KW-0964">Secreted</keyword>
<evidence type="ECO:0000256" key="1">
    <source>
        <dbReference type="ARBA" id="ARBA00002904"/>
    </source>
</evidence>
<dbReference type="EMBL" id="JARBDR010000440">
    <property type="protein sequence ID" value="KAJ8312846.1"/>
    <property type="molecule type" value="Genomic_DNA"/>
</dbReference>
<evidence type="ECO:0000256" key="2">
    <source>
        <dbReference type="ARBA" id="ARBA00004613"/>
    </source>
</evidence>
<dbReference type="Gene3D" id="3.10.200.10">
    <property type="entry name" value="Alpha carbonic anhydrase"/>
    <property type="match status" value="2"/>
</dbReference>
<comment type="subcellular location">
    <subcellularLocation>
        <location evidence="2">Secreted</location>
    </subcellularLocation>
</comment>
<dbReference type="PANTHER" id="PTHR18952">
    <property type="entry name" value="CARBONIC ANHYDRASE"/>
    <property type="match status" value="1"/>
</dbReference>
<dbReference type="Pfam" id="PF00194">
    <property type="entry name" value="Carb_anhydrase"/>
    <property type="match status" value="2"/>
</dbReference>
<comment type="cofactor">
    <cofactor evidence="10">
        <name>Zn(2+)</name>
        <dbReference type="ChEBI" id="CHEBI:29105"/>
    </cofactor>
</comment>
<evidence type="ECO:0000256" key="4">
    <source>
        <dbReference type="ARBA" id="ARBA00012925"/>
    </source>
</evidence>
<dbReference type="SUPFAM" id="SSF51069">
    <property type="entry name" value="Carbonic anhydrase"/>
    <property type="match status" value="1"/>
</dbReference>
<dbReference type="Proteomes" id="UP001217089">
    <property type="component" value="Unassembled WGS sequence"/>
</dbReference>
<evidence type="ECO:0000256" key="6">
    <source>
        <dbReference type="ARBA" id="ARBA00022723"/>
    </source>
</evidence>
<evidence type="ECO:0000313" key="12">
    <source>
        <dbReference type="EMBL" id="KAJ8312846.1"/>
    </source>
</evidence>
<keyword evidence="13" id="KW-1185">Reference proteome</keyword>
<comment type="catalytic activity">
    <reaction evidence="9 10">
        <text>hydrogencarbonate + H(+) = CO2 + H2O</text>
        <dbReference type="Rhea" id="RHEA:10748"/>
        <dbReference type="ChEBI" id="CHEBI:15377"/>
        <dbReference type="ChEBI" id="CHEBI:15378"/>
        <dbReference type="ChEBI" id="CHEBI:16526"/>
        <dbReference type="ChEBI" id="CHEBI:17544"/>
        <dbReference type="EC" id="4.2.1.1"/>
    </reaction>
</comment>
<gene>
    <name evidence="12" type="ORF">KUTeg_010219</name>
</gene>
<comment type="similarity">
    <text evidence="3 10">Belongs to the alpha-carbonic anhydrase family.</text>
</comment>
<dbReference type="InterPro" id="IPR001148">
    <property type="entry name" value="CA_dom"/>
</dbReference>
<keyword evidence="7 10" id="KW-0862">Zinc</keyword>
<comment type="function">
    <text evidence="1 10">Reversible hydration of carbon dioxide.</text>
</comment>
<keyword evidence="8 10" id="KW-0456">Lyase</keyword>
<feature type="domain" description="Alpha-carbonic anhydrase" evidence="11">
    <location>
        <begin position="1"/>
        <end position="197"/>
    </location>
</feature>
<dbReference type="PANTHER" id="PTHR18952:SF265">
    <property type="entry name" value="CARBONIC ANHYDRASE"/>
    <property type="match status" value="1"/>
</dbReference>
<name>A0ABQ9F639_TEGGR</name>
<comment type="caution">
    <text evidence="12">The sequence shown here is derived from an EMBL/GenBank/DDBJ whole genome shotgun (WGS) entry which is preliminary data.</text>
</comment>
<accession>A0ABQ9F639</accession>
<dbReference type="InterPro" id="IPR036398">
    <property type="entry name" value="CA_dom_sf"/>
</dbReference>
<dbReference type="InterPro" id="IPR023561">
    <property type="entry name" value="Carbonic_anhydrase_a-class"/>
</dbReference>
<evidence type="ECO:0000256" key="8">
    <source>
        <dbReference type="ARBA" id="ARBA00023239"/>
    </source>
</evidence>
<evidence type="ECO:0000256" key="3">
    <source>
        <dbReference type="ARBA" id="ARBA00010718"/>
    </source>
</evidence>
<evidence type="ECO:0000256" key="10">
    <source>
        <dbReference type="RuleBase" id="RU367011"/>
    </source>
</evidence>
<proteinExistence type="inferred from homology"/>
<dbReference type="PROSITE" id="PS00162">
    <property type="entry name" value="ALPHA_CA_1"/>
    <property type="match status" value="1"/>
</dbReference>
<evidence type="ECO:0000256" key="7">
    <source>
        <dbReference type="ARBA" id="ARBA00022833"/>
    </source>
</evidence>
<keyword evidence="6 10" id="KW-0479">Metal-binding</keyword>